<dbReference type="PANTHER" id="PTHR11102:SF160">
    <property type="entry name" value="ERAD-ASSOCIATED E3 UBIQUITIN-PROTEIN LIGASE COMPONENT HRD3"/>
    <property type="match status" value="1"/>
</dbReference>
<dbReference type="PANTHER" id="PTHR11102">
    <property type="entry name" value="SEL-1-LIKE PROTEIN"/>
    <property type="match status" value="1"/>
</dbReference>
<name>W9VHT4_9GAMM</name>
<dbReference type="STRING" id="1249627.D779_4119"/>
<dbReference type="EMBL" id="AONC01000009">
    <property type="protein sequence ID" value="EXJ16566.1"/>
    <property type="molecule type" value="Genomic_DNA"/>
</dbReference>
<dbReference type="SUPFAM" id="SSF81901">
    <property type="entry name" value="HCP-like"/>
    <property type="match status" value="2"/>
</dbReference>
<protein>
    <recommendedName>
        <fullName evidence="3">Sel1 repeat family protein</fullName>
    </recommendedName>
</protein>
<dbReference type="OrthoDB" id="8561742at2"/>
<dbReference type="AlphaFoldDB" id="W9VHT4"/>
<dbReference type="InterPro" id="IPR006597">
    <property type="entry name" value="Sel1-like"/>
</dbReference>
<gene>
    <name evidence="1" type="ORF">D779_4119</name>
</gene>
<dbReference type="eggNOG" id="COG0790">
    <property type="taxonomic scope" value="Bacteria"/>
</dbReference>
<dbReference type="SMART" id="SM00671">
    <property type="entry name" value="SEL1"/>
    <property type="match status" value="4"/>
</dbReference>
<evidence type="ECO:0000313" key="2">
    <source>
        <dbReference type="Proteomes" id="UP000019460"/>
    </source>
</evidence>
<accession>W9VHT4</accession>
<comment type="caution">
    <text evidence="1">The sequence shown here is derived from an EMBL/GenBank/DDBJ whole genome shotgun (WGS) entry which is preliminary data.</text>
</comment>
<dbReference type="Pfam" id="PF08238">
    <property type="entry name" value="Sel1"/>
    <property type="match status" value="4"/>
</dbReference>
<evidence type="ECO:0008006" key="3">
    <source>
        <dbReference type="Google" id="ProtNLM"/>
    </source>
</evidence>
<dbReference type="Gene3D" id="1.25.40.10">
    <property type="entry name" value="Tetratricopeptide repeat domain"/>
    <property type="match status" value="2"/>
</dbReference>
<organism evidence="1 2">
    <name type="scientific">Imhoffiella purpurea</name>
    <dbReference type="NCBI Taxonomy" id="1249627"/>
    <lineage>
        <taxon>Bacteria</taxon>
        <taxon>Pseudomonadati</taxon>
        <taxon>Pseudomonadota</taxon>
        <taxon>Gammaproteobacteria</taxon>
        <taxon>Chromatiales</taxon>
        <taxon>Chromatiaceae</taxon>
        <taxon>Imhoffiella</taxon>
    </lineage>
</organism>
<dbReference type="Proteomes" id="UP000019460">
    <property type="component" value="Unassembled WGS sequence"/>
</dbReference>
<dbReference type="InterPro" id="IPR050767">
    <property type="entry name" value="Sel1_AlgK"/>
</dbReference>
<keyword evidence="2" id="KW-1185">Reference proteome</keyword>
<sequence length="329" mass="35068">MSTLFMHALHLRKDWSVPHGSRPNGRRPDHDSNIGPAARLALAGIAGVGILFMTLIVTSGHPPADEAGVLTAMAERGSPGAELQLGLDYRDGRDGLDRDPEASLKWLTRAAENGSAYAADALGKLYAEGVGMAPSADSAERWWLIAARSGNADAQLRLGRQLLEDGRPQEARQWFEKASAQGVPEARAALDRLYRQQDIAAREPSASGVLEVLAGRLHSLTFAAVSSLAHLLGRTSTEPQSLDALRTRAEQGDQLAQYRLGLRYLSGAWDMPRDPGKAVAWLRRAADGGSRLAGQALARIDSSVESASATVDAPLRLVALSAPDGAVHR</sequence>
<evidence type="ECO:0000313" key="1">
    <source>
        <dbReference type="EMBL" id="EXJ16566.1"/>
    </source>
</evidence>
<reference evidence="1 2" key="1">
    <citation type="submission" date="2012-11" db="EMBL/GenBank/DDBJ databases">
        <title>Genome assembly of Thiorhodococcus sp. AK35.</title>
        <authorList>
            <person name="Nupur N."/>
            <person name="Khatri I."/>
            <person name="Subramanian S."/>
            <person name="Pinnaka A."/>
        </authorList>
    </citation>
    <scope>NUCLEOTIDE SEQUENCE [LARGE SCALE GENOMIC DNA]</scope>
    <source>
        <strain evidence="1 2">AK35</strain>
    </source>
</reference>
<dbReference type="RefSeq" id="WP_043749254.1">
    <property type="nucleotide sequence ID" value="NZ_AONC01000009.1"/>
</dbReference>
<proteinExistence type="predicted"/>
<dbReference type="InterPro" id="IPR011990">
    <property type="entry name" value="TPR-like_helical_dom_sf"/>
</dbReference>